<keyword evidence="5 8" id="KW-0812">Transmembrane</keyword>
<comment type="similarity">
    <text evidence="8">Belongs to the binding-protein-dependent transport system permease family.</text>
</comment>
<evidence type="ECO:0000259" key="9">
    <source>
        <dbReference type="PROSITE" id="PS50928"/>
    </source>
</evidence>
<keyword evidence="6 8" id="KW-1133">Transmembrane helix</keyword>
<organism evidence="10 11">
    <name type="scientific">Actibacterium naphthalenivorans</name>
    <dbReference type="NCBI Taxonomy" id="1614693"/>
    <lineage>
        <taxon>Bacteria</taxon>
        <taxon>Pseudomonadati</taxon>
        <taxon>Pseudomonadota</taxon>
        <taxon>Alphaproteobacteria</taxon>
        <taxon>Rhodobacterales</taxon>
        <taxon>Roseobacteraceae</taxon>
        <taxon>Actibacterium</taxon>
    </lineage>
</organism>
<keyword evidence="2 8" id="KW-0813">Transport</keyword>
<dbReference type="PANTHER" id="PTHR43357:SF4">
    <property type="entry name" value="INNER MEMBRANE ABC TRANSPORTER PERMEASE PROTEIN YDCV"/>
    <property type="match status" value="1"/>
</dbReference>
<feature type="transmembrane region" description="Helical" evidence="8">
    <location>
        <begin position="12"/>
        <end position="32"/>
    </location>
</feature>
<dbReference type="PROSITE" id="PS50928">
    <property type="entry name" value="ABC_TM1"/>
    <property type="match status" value="1"/>
</dbReference>
<feature type="transmembrane region" description="Helical" evidence="8">
    <location>
        <begin position="67"/>
        <end position="89"/>
    </location>
</feature>
<dbReference type="AlphaFoldDB" id="A0A840CF94"/>
<evidence type="ECO:0000256" key="4">
    <source>
        <dbReference type="ARBA" id="ARBA00022519"/>
    </source>
</evidence>
<dbReference type="GO" id="GO:0005886">
    <property type="term" value="C:plasma membrane"/>
    <property type="evidence" value="ECO:0007669"/>
    <property type="project" value="UniProtKB-SubCell"/>
</dbReference>
<sequence>MTGTRPRFFQSVAFIVANILAWPILIVIPMSFSASSSLSFPPKALSLKYYVEFFTSPDWNIPLFNSLLVAVLTVAFTLMLAMPAAFALARSQFAGKAWFRLLMIAPLLVPHIVLAFAYFIYFAYFGLIQSYTGVVIAHTCLNIPAAVLVLSAGIQSLDPNLERASLSLGAGRRATFWHVIVPALMPSIMVAGFYAFIHSFDEAVIAVFISGRDKATLPRQLFNSFMMDMDPVIAAASGALVFFLVAFVLVAFVIRLLWASSRTYSRKAGA</sequence>
<evidence type="ECO:0000256" key="1">
    <source>
        <dbReference type="ARBA" id="ARBA00004429"/>
    </source>
</evidence>
<evidence type="ECO:0000313" key="10">
    <source>
        <dbReference type="EMBL" id="MBB4023970.1"/>
    </source>
</evidence>
<comment type="subcellular location">
    <subcellularLocation>
        <location evidence="1">Cell inner membrane</location>
        <topology evidence="1">Multi-pass membrane protein</topology>
    </subcellularLocation>
    <subcellularLocation>
        <location evidence="8">Cell membrane</location>
        <topology evidence="8">Multi-pass membrane protein</topology>
    </subcellularLocation>
</comment>
<reference evidence="10" key="1">
    <citation type="submission" date="2020-08" db="EMBL/GenBank/DDBJ databases">
        <title>Genomic Encyclopedia of Type Strains, Phase IV (KMG-IV): sequencing the most valuable type-strain genomes for metagenomic binning, comparative biology and taxonomic classification.</title>
        <authorList>
            <person name="Goeker M."/>
        </authorList>
    </citation>
    <scope>NUCLEOTIDE SEQUENCE [LARGE SCALE GENOMIC DNA]</scope>
    <source>
        <strain evidence="10">DSM 105040</strain>
    </source>
</reference>
<evidence type="ECO:0000256" key="8">
    <source>
        <dbReference type="RuleBase" id="RU363032"/>
    </source>
</evidence>
<feature type="transmembrane region" description="Helical" evidence="8">
    <location>
        <begin position="130"/>
        <end position="154"/>
    </location>
</feature>
<dbReference type="EMBL" id="JACIEQ010000016">
    <property type="protein sequence ID" value="MBB4023970.1"/>
    <property type="molecule type" value="Genomic_DNA"/>
</dbReference>
<gene>
    <name evidence="10" type="ORF">GGR17_003810</name>
</gene>
<proteinExistence type="inferred from homology"/>
<accession>A0A840CF94</accession>
<evidence type="ECO:0000256" key="3">
    <source>
        <dbReference type="ARBA" id="ARBA00022475"/>
    </source>
</evidence>
<keyword evidence="11" id="KW-1185">Reference proteome</keyword>
<keyword evidence="7 8" id="KW-0472">Membrane</keyword>
<evidence type="ECO:0000256" key="6">
    <source>
        <dbReference type="ARBA" id="ARBA00022989"/>
    </source>
</evidence>
<evidence type="ECO:0000256" key="7">
    <source>
        <dbReference type="ARBA" id="ARBA00023136"/>
    </source>
</evidence>
<feature type="transmembrane region" description="Helical" evidence="8">
    <location>
        <begin position="101"/>
        <end position="124"/>
    </location>
</feature>
<evidence type="ECO:0000313" key="11">
    <source>
        <dbReference type="Proteomes" id="UP000585681"/>
    </source>
</evidence>
<keyword evidence="3" id="KW-1003">Cell membrane</keyword>
<dbReference type="Gene3D" id="1.10.3720.10">
    <property type="entry name" value="MetI-like"/>
    <property type="match status" value="1"/>
</dbReference>
<dbReference type="RefSeq" id="WP_157445583.1">
    <property type="nucleotide sequence ID" value="NZ_JACIEQ010000016.1"/>
</dbReference>
<feature type="transmembrane region" description="Helical" evidence="8">
    <location>
        <begin position="232"/>
        <end position="258"/>
    </location>
</feature>
<dbReference type="GO" id="GO:0055085">
    <property type="term" value="P:transmembrane transport"/>
    <property type="evidence" value="ECO:0007669"/>
    <property type="project" value="InterPro"/>
</dbReference>
<dbReference type="PANTHER" id="PTHR43357">
    <property type="entry name" value="INNER MEMBRANE ABC TRANSPORTER PERMEASE PROTEIN YDCV"/>
    <property type="match status" value="1"/>
</dbReference>
<evidence type="ECO:0000256" key="2">
    <source>
        <dbReference type="ARBA" id="ARBA00022448"/>
    </source>
</evidence>
<name>A0A840CF94_9RHOB</name>
<dbReference type="InterPro" id="IPR000515">
    <property type="entry name" value="MetI-like"/>
</dbReference>
<dbReference type="Pfam" id="PF00528">
    <property type="entry name" value="BPD_transp_1"/>
    <property type="match status" value="1"/>
</dbReference>
<protein>
    <submittedName>
        <fullName evidence="10">Putative spermidine/putrescine transport system permease protein</fullName>
    </submittedName>
</protein>
<comment type="caution">
    <text evidence="10">The sequence shown here is derived from an EMBL/GenBank/DDBJ whole genome shotgun (WGS) entry which is preliminary data.</text>
</comment>
<dbReference type="SUPFAM" id="SSF161098">
    <property type="entry name" value="MetI-like"/>
    <property type="match status" value="1"/>
</dbReference>
<feature type="domain" description="ABC transmembrane type-1" evidence="9">
    <location>
        <begin position="63"/>
        <end position="253"/>
    </location>
</feature>
<dbReference type="InterPro" id="IPR035906">
    <property type="entry name" value="MetI-like_sf"/>
</dbReference>
<keyword evidence="4" id="KW-0997">Cell inner membrane</keyword>
<dbReference type="Proteomes" id="UP000585681">
    <property type="component" value="Unassembled WGS sequence"/>
</dbReference>
<evidence type="ECO:0000256" key="5">
    <source>
        <dbReference type="ARBA" id="ARBA00022692"/>
    </source>
</evidence>
<feature type="transmembrane region" description="Helical" evidence="8">
    <location>
        <begin position="175"/>
        <end position="197"/>
    </location>
</feature>
<dbReference type="CDD" id="cd06261">
    <property type="entry name" value="TM_PBP2"/>
    <property type="match status" value="1"/>
</dbReference>